<evidence type="ECO:0000313" key="4">
    <source>
        <dbReference type="Proteomes" id="UP001583177"/>
    </source>
</evidence>
<name>A0ABR3VZR3_9PEZI</name>
<dbReference type="PANTHER" id="PTHR35394">
    <property type="entry name" value="DUF3176 DOMAIN-CONTAINING PROTEIN"/>
    <property type="match status" value="1"/>
</dbReference>
<comment type="caution">
    <text evidence="3">The sequence shown here is derived from an EMBL/GenBank/DDBJ whole genome shotgun (WGS) entry which is preliminary data.</text>
</comment>
<gene>
    <name evidence="3" type="ORF">Daus18300_013253</name>
</gene>
<keyword evidence="2" id="KW-1133">Transmembrane helix</keyword>
<evidence type="ECO:0000256" key="1">
    <source>
        <dbReference type="SAM" id="MobiDB-lite"/>
    </source>
</evidence>
<dbReference type="Proteomes" id="UP001583177">
    <property type="component" value="Unassembled WGS sequence"/>
</dbReference>
<feature type="transmembrane region" description="Helical" evidence="2">
    <location>
        <begin position="570"/>
        <end position="590"/>
    </location>
</feature>
<keyword evidence="2" id="KW-0472">Membrane</keyword>
<organism evidence="3 4">
    <name type="scientific">Diaporthe australafricana</name>
    <dbReference type="NCBI Taxonomy" id="127596"/>
    <lineage>
        <taxon>Eukaryota</taxon>
        <taxon>Fungi</taxon>
        <taxon>Dikarya</taxon>
        <taxon>Ascomycota</taxon>
        <taxon>Pezizomycotina</taxon>
        <taxon>Sordariomycetes</taxon>
        <taxon>Sordariomycetidae</taxon>
        <taxon>Diaporthales</taxon>
        <taxon>Diaporthaceae</taxon>
        <taxon>Diaporthe</taxon>
    </lineage>
</organism>
<protein>
    <submittedName>
        <fullName evidence="3">Uncharacterized protein</fullName>
    </submittedName>
</protein>
<keyword evidence="2" id="KW-0812">Transmembrane</keyword>
<keyword evidence="4" id="KW-1185">Reference proteome</keyword>
<evidence type="ECO:0000256" key="2">
    <source>
        <dbReference type="SAM" id="Phobius"/>
    </source>
</evidence>
<dbReference type="PANTHER" id="PTHR35394:SF5">
    <property type="entry name" value="DUF3176 DOMAIN-CONTAINING PROTEIN"/>
    <property type="match status" value="1"/>
</dbReference>
<feature type="transmembrane region" description="Helical" evidence="2">
    <location>
        <begin position="65"/>
        <end position="83"/>
    </location>
</feature>
<proteinExistence type="predicted"/>
<feature type="compositionally biased region" description="Polar residues" evidence="1">
    <location>
        <begin position="1"/>
        <end position="23"/>
    </location>
</feature>
<accession>A0ABR3VZR3</accession>
<feature type="region of interest" description="Disordered" evidence="1">
    <location>
        <begin position="1"/>
        <end position="48"/>
    </location>
</feature>
<reference evidence="3 4" key="1">
    <citation type="journal article" date="2024" name="IMA Fungus">
        <title>IMA Genome - F19 : A genome assembly and annotation guide to empower mycologists, including annotated draft genome sequences of Ceratocystis pirilliformis, Diaporthe australafricana, Fusarium ophioides, Paecilomyces lecythidis, and Sporothrix stenoceras.</title>
        <authorList>
            <person name="Aylward J."/>
            <person name="Wilson A.M."/>
            <person name="Visagie C.M."/>
            <person name="Spraker J."/>
            <person name="Barnes I."/>
            <person name="Buitendag C."/>
            <person name="Ceriani C."/>
            <person name="Del Mar Angel L."/>
            <person name="du Plessis D."/>
            <person name="Fuchs T."/>
            <person name="Gasser K."/>
            <person name="Kramer D."/>
            <person name="Li W."/>
            <person name="Munsamy K."/>
            <person name="Piso A."/>
            <person name="Price J.L."/>
            <person name="Sonnekus B."/>
            <person name="Thomas C."/>
            <person name="van der Nest A."/>
            <person name="van Dijk A."/>
            <person name="van Heerden A."/>
            <person name="van Vuuren N."/>
            <person name="Yilmaz N."/>
            <person name="Duong T.A."/>
            <person name="van der Merwe N.A."/>
            <person name="Wingfield M.J."/>
            <person name="Wingfield B.D."/>
        </authorList>
    </citation>
    <scope>NUCLEOTIDE SEQUENCE [LARGE SCALE GENOMIC DNA]</scope>
    <source>
        <strain evidence="3 4">CMW 18300</strain>
    </source>
</reference>
<sequence length="655" mass="71019">MHENATATRTSSGEYSNVGTTQPGGLDDEPQRVEGEGSKSGSSSLQLPPGAKIKSNTLMDWASEILALVTAFCCLLAIFIILLKFNNQQQPDWPYASALNLSTLIALIATILRSMLEVVLDSVLSLVIGTFTQQAIQTVSCQKPSSNGIASLPIAQTTLKGIQTTSESDPGSYLTKDLKASLVAGLAGARQPNSFSPICSSGNCAFKTANGTSFFTAGFSSECIDISSLITQTGSGIDTWAANGSYSETDPILVTNYTLPNGPTLSYQLMQNYGIFGGRWTSILAQAQFGSQYFPLIRNISMTQRQRDLIFGAAAFDGISILMPTINPCEKPSDYNKYFYESEMTVMPTINASSCPDLELPGVHTLPGYFSVTAAACVFYASLQQYEGSIVNGVLEEKAVQDSIPIRSSGISQGPRECWRCMFVDPCVVDHVVYTNSSANLSSVPGGTTVFQNTTGPLRCLYGFAYPWYRALQAGRGLFKVIRGSENLEENRCISIGNYTSMICPDSWWLNDIFNGGNASIAGIDAFMKRGFDSLSGQLRSIGTDWDGSPTFVSGTAYDTVVCVLFRWEWLFYPLALVVGAMVLLLLLLASSSRTTGSRREVIWKSSVLPFLFYGLEDQHREKSTQLAPQGELNGAAKTINTRFSSGDDGWRFHI</sequence>
<evidence type="ECO:0000313" key="3">
    <source>
        <dbReference type="EMBL" id="KAL1849429.1"/>
    </source>
</evidence>
<dbReference type="EMBL" id="JAWRVE010000200">
    <property type="protein sequence ID" value="KAL1849429.1"/>
    <property type="molecule type" value="Genomic_DNA"/>
</dbReference>